<reference evidence="1 2" key="1">
    <citation type="submission" date="2020-05" db="EMBL/GenBank/DDBJ databases">
        <title>Identification and distribution of gene clusters putatively required for synthesis of sphingolipid metabolism inhibitors in phylogenetically diverse species of the filamentous fungus Fusarium.</title>
        <authorList>
            <person name="Kim H.-S."/>
            <person name="Busman M."/>
            <person name="Brown D.W."/>
            <person name="Divon H."/>
            <person name="Uhlig S."/>
            <person name="Proctor R.H."/>
        </authorList>
    </citation>
    <scope>NUCLEOTIDE SEQUENCE [LARGE SCALE GENOMIC DNA]</scope>
    <source>
        <strain evidence="1 2">NRRL 20693</strain>
    </source>
</reference>
<dbReference type="EMBL" id="JAAGWQ010000197">
    <property type="protein sequence ID" value="KAF5660399.1"/>
    <property type="molecule type" value="Genomic_DNA"/>
</dbReference>
<organism evidence="1 2">
    <name type="scientific">Fusarium heterosporum</name>
    <dbReference type="NCBI Taxonomy" id="42747"/>
    <lineage>
        <taxon>Eukaryota</taxon>
        <taxon>Fungi</taxon>
        <taxon>Dikarya</taxon>
        <taxon>Ascomycota</taxon>
        <taxon>Pezizomycotina</taxon>
        <taxon>Sordariomycetes</taxon>
        <taxon>Hypocreomycetidae</taxon>
        <taxon>Hypocreales</taxon>
        <taxon>Nectriaceae</taxon>
        <taxon>Fusarium</taxon>
        <taxon>Fusarium heterosporum species complex</taxon>
    </lineage>
</organism>
<comment type="caution">
    <text evidence="1">The sequence shown here is derived from an EMBL/GenBank/DDBJ whole genome shotgun (WGS) entry which is preliminary data.</text>
</comment>
<sequence>MPCCIAIIQYQQCLHSHLYKVGCTKGCCELCPPEAQRCLVVTHHLWLCELCHEREANQDLDDRCNKWADVVSSIPSTIRPDARKRLVATVVARENFEDKLCEGKRVNRLEELQWVAEWTYEYGLMLFDVLFKRQWEPRRAMARIIKLRDLRVWDLVVMRDALRRPRELFESQDDAAYWTVIGEEKS</sequence>
<keyword evidence="2" id="KW-1185">Reference proteome</keyword>
<gene>
    <name evidence="1" type="ORF">FHETE_8941</name>
</gene>
<evidence type="ECO:0000313" key="2">
    <source>
        <dbReference type="Proteomes" id="UP000567885"/>
    </source>
</evidence>
<accession>A0A8H5SUU7</accession>
<protein>
    <submittedName>
        <fullName evidence="1">Uncharacterized protein</fullName>
    </submittedName>
</protein>
<dbReference type="AlphaFoldDB" id="A0A8H5SUU7"/>
<dbReference type="OrthoDB" id="5154063at2759"/>
<proteinExistence type="predicted"/>
<name>A0A8H5SUU7_FUSHE</name>
<evidence type="ECO:0000313" key="1">
    <source>
        <dbReference type="EMBL" id="KAF5660399.1"/>
    </source>
</evidence>
<dbReference type="Proteomes" id="UP000567885">
    <property type="component" value="Unassembled WGS sequence"/>
</dbReference>